<keyword evidence="3" id="KW-1185">Reference proteome</keyword>
<evidence type="ECO:0000259" key="1">
    <source>
        <dbReference type="Pfam" id="PF13358"/>
    </source>
</evidence>
<accession>A0A1Y2IF66</accession>
<name>A0A1Y2IF66_TRAC3</name>
<dbReference type="EMBL" id="KZ084125">
    <property type="protein sequence ID" value="OSC99736.1"/>
    <property type="molecule type" value="Genomic_DNA"/>
</dbReference>
<dbReference type="InterPro" id="IPR036397">
    <property type="entry name" value="RNaseH_sf"/>
</dbReference>
<sequence length="87" mass="10426">MYHHILGESLLGTLRDHRLDPKTIIFQHNNNPKHKARLVQEWLKSQNILVLPWPSSSPDFNIIENIWAEVKKRLEEYRPRPHNVEEL</sequence>
<dbReference type="Gene3D" id="3.30.420.10">
    <property type="entry name" value="Ribonuclease H-like superfamily/Ribonuclease H"/>
    <property type="match status" value="1"/>
</dbReference>
<dbReference type="AlphaFoldDB" id="A0A1Y2IF66"/>
<dbReference type="STRING" id="1353009.A0A1Y2IF66"/>
<protein>
    <recommendedName>
        <fullName evidence="1">Tc1-like transposase DDE domain-containing protein</fullName>
    </recommendedName>
</protein>
<organism evidence="2 3">
    <name type="scientific">Trametes coccinea (strain BRFM310)</name>
    <name type="common">Pycnoporus coccineus</name>
    <dbReference type="NCBI Taxonomy" id="1353009"/>
    <lineage>
        <taxon>Eukaryota</taxon>
        <taxon>Fungi</taxon>
        <taxon>Dikarya</taxon>
        <taxon>Basidiomycota</taxon>
        <taxon>Agaricomycotina</taxon>
        <taxon>Agaricomycetes</taxon>
        <taxon>Polyporales</taxon>
        <taxon>Polyporaceae</taxon>
        <taxon>Trametes</taxon>
    </lineage>
</organism>
<reference evidence="2 3" key="1">
    <citation type="journal article" date="2015" name="Biotechnol. Biofuels">
        <title>Enhanced degradation of softwood versus hardwood by the white-rot fungus Pycnoporus coccineus.</title>
        <authorList>
            <person name="Couturier M."/>
            <person name="Navarro D."/>
            <person name="Chevret D."/>
            <person name="Henrissat B."/>
            <person name="Piumi F."/>
            <person name="Ruiz-Duenas F.J."/>
            <person name="Martinez A.T."/>
            <person name="Grigoriev I.V."/>
            <person name="Riley R."/>
            <person name="Lipzen A."/>
            <person name="Berrin J.G."/>
            <person name="Master E.R."/>
            <person name="Rosso M.N."/>
        </authorList>
    </citation>
    <scope>NUCLEOTIDE SEQUENCE [LARGE SCALE GENOMIC DNA]</scope>
    <source>
        <strain evidence="2 3">BRFM310</strain>
    </source>
</reference>
<dbReference type="GO" id="GO:0003676">
    <property type="term" value="F:nucleic acid binding"/>
    <property type="evidence" value="ECO:0007669"/>
    <property type="project" value="InterPro"/>
</dbReference>
<dbReference type="OrthoDB" id="2753252at2759"/>
<feature type="domain" description="Tc1-like transposase DDE" evidence="1">
    <location>
        <begin position="9"/>
        <end position="85"/>
    </location>
</feature>
<dbReference type="Proteomes" id="UP000193067">
    <property type="component" value="Unassembled WGS sequence"/>
</dbReference>
<dbReference type="Pfam" id="PF13358">
    <property type="entry name" value="DDE_3"/>
    <property type="match status" value="1"/>
</dbReference>
<dbReference type="InterPro" id="IPR038717">
    <property type="entry name" value="Tc1-like_DDE_dom"/>
</dbReference>
<evidence type="ECO:0000313" key="3">
    <source>
        <dbReference type="Proteomes" id="UP000193067"/>
    </source>
</evidence>
<evidence type="ECO:0000313" key="2">
    <source>
        <dbReference type="EMBL" id="OSC99736.1"/>
    </source>
</evidence>
<gene>
    <name evidence="2" type="ORF">PYCCODRAFT_1372621</name>
</gene>
<proteinExistence type="predicted"/>